<evidence type="ECO:0000256" key="1">
    <source>
        <dbReference type="SAM" id="Phobius"/>
    </source>
</evidence>
<feature type="transmembrane region" description="Helical" evidence="1">
    <location>
        <begin position="42"/>
        <end position="62"/>
    </location>
</feature>
<keyword evidence="1" id="KW-0472">Membrane</keyword>
<name>A0AAN4VXI2_9BACT</name>
<reference evidence="2 3" key="1">
    <citation type="submission" date="2021-12" db="EMBL/GenBank/DDBJ databases">
        <title>Genome sequencing of bacteria with rrn-lacking chromosome and rrn-plasmid.</title>
        <authorList>
            <person name="Anda M."/>
            <person name="Iwasaki W."/>
        </authorList>
    </citation>
    <scope>NUCLEOTIDE SEQUENCE [LARGE SCALE GENOMIC DNA]</scope>
    <source>
        <strain evidence="2 3">NBRC 15940</strain>
    </source>
</reference>
<dbReference type="Proteomes" id="UP001310022">
    <property type="component" value="Unassembled WGS sequence"/>
</dbReference>
<keyword evidence="1" id="KW-1133">Transmembrane helix</keyword>
<dbReference type="EMBL" id="BQKE01000001">
    <property type="protein sequence ID" value="GJM60585.1"/>
    <property type="molecule type" value="Genomic_DNA"/>
</dbReference>
<keyword evidence="3" id="KW-1185">Reference proteome</keyword>
<sequence length="196" mass="21865">MLVFGDTNIQVTIFFTIAQNSTEYCIKMDILKISTDWAKAELVSTSFFIIAGLVFVMCSFGFWQFGKTDLAKAYIIPILVAGAFLMTVGFGLFFTNKARITQFETAYNEDVSAFVASEMARTESTLKEYKTVVFTAIPFIIMACGLVIFLVNTPGWRAGMISTIAMLSVILLIDGLAYARIADYQQELIKVEQELK</sequence>
<feature type="transmembrane region" description="Helical" evidence="1">
    <location>
        <begin position="74"/>
        <end position="94"/>
    </location>
</feature>
<organism evidence="2 3">
    <name type="scientific">Persicobacter diffluens</name>
    <dbReference type="NCBI Taxonomy" id="981"/>
    <lineage>
        <taxon>Bacteria</taxon>
        <taxon>Pseudomonadati</taxon>
        <taxon>Bacteroidota</taxon>
        <taxon>Cytophagia</taxon>
        <taxon>Cytophagales</taxon>
        <taxon>Persicobacteraceae</taxon>
        <taxon>Persicobacter</taxon>
    </lineage>
</organism>
<proteinExistence type="predicted"/>
<feature type="transmembrane region" description="Helical" evidence="1">
    <location>
        <begin position="158"/>
        <end position="179"/>
    </location>
</feature>
<dbReference type="AlphaFoldDB" id="A0AAN4VXI2"/>
<protein>
    <submittedName>
        <fullName evidence="2">Uncharacterized protein</fullName>
    </submittedName>
</protein>
<accession>A0AAN4VXI2</accession>
<comment type="caution">
    <text evidence="2">The sequence shown here is derived from an EMBL/GenBank/DDBJ whole genome shotgun (WGS) entry which is preliminary data.</text>
</comment>
<keyword evidence="1" id="KW-0812">Transmembrane</keyword>
<gene>
    <name evidence="2" type="ORF">PEDI_11370</name>
</gene>
<evidence type="ECO:0000313" key="2">
    <source>
        <dbReference type="EMBL" id="GJM60585.1"/>
    </source>
</evidence>
<evidence type="ECO:0000313" key="3">
    <source>
        <dbReference type="Proteomes" id="UP001310022"/>
    </source>
</evidence>
<feature type="transmembrane region" description="Helical" evidence="1">
    <location>
        <begin position="131"/>
        <end position="152"/>
    </location>
</feature>